<dbReference type="FunFam" id="2.30.29.170:FF:000002">
    <property type="entry name" value="EF-hand domain (C-terminal) containing 1"/>
    <property type="match status" value="1"/>
</dbReference>
<dbReference type="PROSITE" id="PS51336">
    <property type="entry name" value="DM10"/>
    <property type="match status" value="3"/>
</dbReference>
<sequence>MKLIDVQNIAAINRIENDKLYQVICFAVELGHSRKVLRLHRFCITVYTNRKSVNIFVIDVNKQITDLCEPGQKCVIIVDLDTDKKMCSDKTCVKVQQGSSYTVGDFMYVNIWLKDNSYTKYFDLVKVVFSDDSAVFDFTQITQVISQTYGNIILAIELTEPSIKATFQVTLNIRENANILRRLNGINAKENKVVQNFDVQIMSVKQNIPLLPGHCFNETQKEKHNKIQQFTLVNGVQCEKTNYISEQDDPNLLDSLKMGTPLSHTYGTKKQVINDYVPRIQPPWLKYDRQVLRFYSYFQESVVEDPKENYRIRKCVIYYYLSDGTIHVNEPKTENSGITQGVFIKRQKVPKQLGSNEYYTWEDLNLAQNINLFERVFRIIDCDSFTREYYAYMGSKMNQPERIPVDNFEAYKQIKDIKIPPPDAKEYKEYNDVKLGGGHPNTGLQKYLENDRKVLSFKLLWNDTSLEGGLNLFTLNFFLADDTVEIKEVRKSNNGKDPYNLFLNRKKLPKQPINTHYPGMTLKKEEYFTPSDLLCGQLIKIFSKDCLIYDCDPYTKEWYLHNLSIQQIPASLPKGEVRKTYQPVPPYNGYGTEEDSLGSVYYLVPKAPKKDINKMYTQDQYILRFESRLISQCKDDNQRKFIISFYCGDDTIMVYEDADKNSGIWGGKFLERMIHYNPITGKQYQEIDFQIGELVQLGGYKFQLLRADEYTVKYMKSKPEVFKESDIQQVVNRLRQFSQKFKSYEDFLIQFVKNIDQDAQGQVDFNQVVRGLQKLGFNLTYQEIYTLIRHYSIGDNFKLSMKDLFVGLGGKQNIETK</sequence>
<dbReference type="RefSeq" id="XP_004040207.1">
    <property type="nucleotide sequence ID" value="XM_004040159.1"/>
</dbReference>
<protein>
    <submittedName>
        <fullName evidence="10">Flagellar microtugule protofilament ribbon protein, putative</fullName>
    </submittedName>
</protein>
<dbReference type="InterPro" id="IPR002048">
    <property type="entry name" value="EF_hand_dom"/>
</dbReference>
<evidence type="ECO:0000313" key="10">
    <source>
        <dbReference type="EMBL" id="EGR34903.1"/>
    </source>
</evidence>
<proteinExistence type="predicted"/>
<dbReference type="FunFam" id="2.30.29.170:FF:000004">
    <property type="entry name" value="EF-hand domain containing 2"/>
    <property type="match status" value="1"/>
</dbReference>
<evidence type="ECO:0000256" key="2">
    <source>
        <dbReference type="ARBA" id="ARBA00022490"/>
    </source>
</evidence>
<dbReference type="GO" id="GO:0005930">
    <property type="term" value="C:axoneme"/>
    <property type="evidence" value="ECO:0007669"/>
    <property type="project" value="TreeGrafter"/>
</dbReference>
<dbReference type="GO" id="GO:0005509">
    <property type="term" value="F:calcium ion binding"/>
    <property type="evidence" value="ECO:0007669"/>
    <property type="project" value="InterPro"/>
</dbReference>
<dbReference type="STRING" id="857967.G0QIS4"/>
<dbReference type="PANTHER" id="PTHR12086">
    <property type="entry name" value="EF-HAND DOMAIN C-TERMINAL CONTAINING PROTEIN"/>
    <property type="match status" value="1"/>
</dbReference>
<comment type="subcellular location">
    <subcellularLocation>
        <location evidence="1">Cytoplasm</location>
        <location evidence="1">Cytoskeleton</location>
        <location evidence="1">Flagellum axoneme</location>
    </subcellularLocation>
</comment>
<feature type="domain" description="DM10" evidence="9">
    <location>
        <begin position="619"/>
        <end position="719"/>
    </location>
</feature>
<dbReference type="Proteomes" id="UP000008983">
    <property type="component" value="Unassembled WGS sequence"/>
</dbReference>
<dbReference type="InterPro" id="IPR011992">
    <property type="entry name" value="EF-hand-dom_pair"/>
</dbReference>
<dbReference type="GO" id="GO:0007052">
    <property type="term" value="P:mitotic spindle organization"/>
    <property type="evidence" value="ECO:0007669"/>
    <property type="project" value="TreeGrafter"/>
</dbReference>
<dbReference type="SMART" id="SM00676">
    <property type="entry name" value="DM10"/>
    <property type="match status" value="3"/>
</dbReference>
<keyword evidence="6" id="KW-0206">Cytoskeleton</keyword>
<dbReference type="GO" id="GO:0043014">
    <property type="term" value="F:alpha-tubulin binding"/>
    <property type="evidence" value="ECO:0007669"/>
    <property type="project" value="TreeGrafter"/>
</dbReference>
<dbReference type="OMA" id="SCGEEMM"/>
<dbReference type="GO" id="GO:0000281">
    <property type="term" value="P:mitotic cytokinesis"/>
    <property type="evidence" value="ECO:0007669"/>
    <property type="project" value="TreeGrafter"/>
</dbReference>
<keyword evidence="2" id="KW-0963">Cytoplasm</keyword>
<dbReference type="eggNOG" id="KOG0043">
    <property type="taxonomic scope" value="Eukaryota"/>
</dbReference>
<feature type="domain" description="DM10" evidence="9">
    <location>
        <begin position="288"/>
        <end position="394"/>
    </location>
</feature>
<dbReference type="EMBL" id="GL983042">
    <property type="protein sequence ID" value="EGR34903.1"/>
    <property type="molecule type" value="Genomic_DNA"/>
</dbReference>
<dbReference type="Gene3D" id="2.30.29.170">
    <property type="match status" value="3"/>
</dbReference>
<organism evidence="10 11">
    <name type="scientific">Ichthyophthirius multifiliis</name>
    <name type="common">White spot disease agent</name>
    <name type="synonym">Ich</name>
    <dbReference type="NCBI Taxonomy" id="5932"/>
    <lineage>
        <taxon>Eukaryota</taxon>
        <taxon>Sar</taxon>
        <taxon>Alveolata</taxon>
        <taxon>Ciliophora</taxon>
        <taxon>Intramacronucleata</taxon>
        <taxon>Oligohymenophorea</taxon>
        <taxon>Hymenostomatida</taxon>
        <taxon>Ophryoglenina</taxon>
        <taxon>Ichthyophthirius</taxon>
    </lineage>
</organism>
<gene>
    <name evidence="10" type="ORF">IMG5_001320</name>
</gene>
<evidence type="ECO:0000256" key="6">
    <source>
        <dbReference type="ARBA" id="ARBA00023212"/>
    </source>
</evidence>
<feature type="domain" description="DM10" evidence="9">
    <location>
        <begin position="451"/>
        <end position="563"/>
    </location>
</feature>
<dbReference type="Pfam" id="PF06565">
    <property type="entry name" value="DM10_dom"/>
    <property type="match status" value="3"/>
</dbReference>
<dbReference type="GO" id="GO:0060285">
    <property type="term" value="P:cilium-dependent cell motility"/>
    <property type="evidence" value="ECO:0007669"/>
    <property type="project" value="TreeGrafter"/>
</dbReference>
<dbReference type="InterPro" id="IPR040193">
    <property type="entry name" value="EFHC1/EFHC2/EFHB"/>
</dbReference>
<name>G0QIS4_ICHMU</name>
<keyword evidence="4 10" id="KW-0282">Flagellum</keyword>
<evidence type="ECO:0000256" key="5">
    <source>
        <dbReference type="ARBA" id="ARBA00023069"/>
    </source>
</evidence>
<keyword evidence="3" id="KW-0677">Repeat</keyword>
<dbReference type="SUPFAM" id="SSF47473">
    <property type="entry name" value="EF-hand"/>
    <property type="match status" value="1"/>
</dbReference>
<evidence type="ECO:0000256" key="1">
    <source>
        <dbReference type="ARBA" id="ARBA00004611"/>
    </source>
</evidence>
<evidence type="ECO:0000256" key="3">
    <source>
        <dbReference type="ARBA" id="ARBA00022737"/>
    </source>
</evidence>
<evidence type="ECO:0000259" key="9">
    <source>
        <dbReference type="PROSITE" id="PS51336"/>
    </source>
</evidence>
<accession>G0QIS4</accession>
<dbReference type="GeneID" id="14911082"/>
<evidence type="ECO:0000256" key="7">
    <source>
        <dbReference type="ARBA" id="ARBA00023273"/>
    </source>
</evidence>
<keyword evidence="5" id="KW-0969">Cilium</keyword>
<keyword evidence="11" id="KW-1185">Reference proteome</keyword>
<dbReference type="PROSITE" id="PS50222">
    <property type="entry name" value="EF_HAND_2"/>
    <property type="match status" value="1"/>
</dbReference>
<dbReference type="PANTHER" id="PTHR12086:SF9">
    <property type="entry name" value="EF-HAND DOMAIN-CONTAINING PROTEIN 1"/>
    <property type="match status" value="1"/>
</dbReference>
<evidence type="ECO:0000256" key="4">
    <source>
        <dbReference type="ARBA" id="ARBA00022846"/>
    </source>
</evidence>
<dbReference type="InterPro" id="IPR006602">
    <property type="entry name" value="DM10_dom"/>
</dbReference>
<evidence type="ECO:0000259" key="8">
    <source>
        <dbReference type="PROSITE" id="PS50222"/>
    </source>
</evidence>
<dbReference type="GO" id="GO:0072686">
    <property type="term" value="C:mitotic spindle"/>
    <property type="evidence" value="ECO:0007669"/>
    <property type="project" value="TreeGrafter"/>
</dbReference>
<evidence type="ECO:0000313" key="11">
    <source>
        <dbReference type="Proteomes" id="UP000008983"/>
    </source>
</evidence>
<feature type="domain" description="EF-hand" evidence="8">
    <location>
        <begin position="743"/>
        <end position="778"/>
    </location>
</feature>
<dbReference type="InParanoid" id="G0QIS4"/>
<dbReference type="OrthoDB" id="6360546at2759"/>
<reference evidence="10 11" key="1">
    <citation type="submission" date="2011-07" db="EMBL/GenBank/DDBJ databases">
        <authorList>
            <person name="Coyne R."/>
            <person name="Brami D."/>
            <person name="Johnson J."/>
            <person name="Hostetler J."/>
            <person name="Hannick L."/>
            <person name="Clark T."/>
            <person name="Cassidy-Hanley D."/>
            <person name="Inman J."/>
        </authorList>
    </citation>
    <scope>NUCLEOTIDE SEQUENCE [LARGE SCALE GENOMIC DNA]</scope>
    <source>
        <strain evidence="10 11">G5</strain>
    </source>
</reference>
<dbReference type="AlphaFoldDB" id="G0QIS4"/>
<keyword evidence="7" id="KW-0966">Cell projection</keyword>